<dbReference type="GO" id="GO:0000978">
    <property type="term" value="F:RNA polymerase II cis-regulatory region sequence-specific DNA binding"/>
    <property type="evidence" value="ECO:0007669"/>
    <property type="project" value="InterPro"/>
</dbReference>
<keyword evidence="16" id="KW-1185">Reference proteome</keyword>
<keyword evidence="5" id="KW-0862">Zinc</keyword>
<dbReference type="PROSITE" id="PS51843">
    <property type="entry name" value="NR_LBD"/>
    <property type="match status" value="1"/>
</dbReference>
<dbReference type="Pfam" id="PF00105">
    <property type="entry name" value="zf-C4"/>
    <property type="match status" value="1"/>
</dbReference>
<evidence type="ECO:0000256" key="11">
    <source>
        <dbReference type="SAM" id="MobiDB-lite"/>
    </source>
</evidence>
<comment type="similarity">
    <text evidence="2">Belongs to the nuclear hormone receptor family.</text>
</comment>
<proteinExistence type="inferred from homology"/>
<evidence type="ECO:0000259" key="13">
    <source>
        <dbReference type="PROSITE" id="PS51843"/>
    </source>
</evidence>
<dbReference type="Pfam" id="PF00104">
    <property type="entry name" value="Hormone_recep"/>
    <property type="match status" value="1"/>
</dbReference>
<keyword evidence="4" id="KW-0863">Zinc-finger</keyword>
<evidence type="ECO:0000256" key="6">
    <source>
        <dbReference type="ARBA" id="ARBA00023015"/>
    </source>
</evidence>
<dbReference type="SUPFAM" id="SSF48508">
    <property type="entry name" value="Nuclear receptor ligand-binding domain"/>
    <property type="match status" value="1"/>
</dbReference>
<dbReference type="SMART" id="SM00430">
    <property type="entry name" value="HOLI"/>
    <property type="match status" value="1"/>
</dbReference>
<evidence type="ECO:0000256" key="9">
    <source>
        <dbReference type="ARBA" id="ARBA00023170"/>
    </source>
</evidence>
<keyword evidence="3" id="KW-0479">Metal-binding</keyword>
<dbReference type="Proteomes" id="UP001432027">
    <property type="component" value="Unassembled WGS sequence"/>
</dbReference>
<dbReference type="InterPro" id="IPR052499">
    <property type="entry name" value="C.elegans_NHRs"/>
</dbReference>
<evidence type="ECO:0000313" key="15">
    <source>
        <dbReference type="EMBL" id="GMT08308.1"/>
    </source>
</evidence>
<evidence type="ECO:0000259" key="12">
    <source>
        <dbReference type="PROSITE" id="PS51030"/>
    </source>
</evidence>
<feature type="region of interest" description="Disordered" evidence="11">
    <location>
        <begin position="73"/>
        <end position="93"/>
    </location>
</feature>
<evidence type="ECO:0000313" key="14">
    <source>
        <dbReference type="EMBL" id="GMS83633.1"/>
    </source>
</evidence>
<sequence>NGCKGFFRRTVWKKRAYKCRADGECAINTEQRNACRACRYSQCIRVGMNPRAVQGDLNECRRNGVICTLPKERRGEERGGGGRGIGKEEEPANESCIEYDDSEPLPEIKPTTTTCATTQTTEAEDPSALAKEIDVLVRRFKRVCDRWEEPMVVSWTRIKTTEDNEIAPIAPSVLVEFALIYKHPELVCARTKLDPSAARIANLEDILGDYRRAFVLFCDLMHATPEVLEMEENDQIMLAKKSFSSFYWLMTALWSQTSNKPGVCYANGSYFPVVKEDQHFPDAKDCAPRCVFHLNDPIRSLALTEAEQAVVAYLACFIDGVPKFSPSGCKQYSAMRDKLLRYLYELCASTMAARGRPGELAVAGRVSRIISLYPSITDLCMRASDNMEVCEVLQTVKFDSWMTKQERII</sequence>
<dbReference type="PROSITE" id="PS51030">
    <property type="entry name" value="NUCLEAR_REC_DBD_2"/>
    <property type="match status" value="1"/>
</dbReference>
<dbReference type="GO" id="GO:0008270">
    <property type="term" value="F:zinc ion binding"/>
    <property type="evidence" value="ECO:0007669"/>
    <property type="project" value="UniProtKB-KW"/>
</dbReference>
<keyword evidence="8" id="KW-0804">Transcription</keyword>
<feature type="compositionally biased region" description="Basic and acidic residues" evidence="11">
    <location>
        <begin position="73"/>
        <end position="90"/>
    </location>
</feature>
<evidence type="ECO:0000256" key="5">
    <source>
        <dbReference type="ARBA" id="ARBA00022833"/>
    </source>
</evidence>
<comment type="caution">
    <text evidence="14">The sequence shown here is derived from an EMBL/GenBank/DDBJ whole genome shotgun (WGS) entry which is preliminary data.</text>
</comment>
<feature type="domain" description="Nuclear receptor" evidence="12">
    <location>
        <begin position="1"/>
        <end position="55"/>
    </location>
</feature>
<dbReference type="PANTHER" id="PTHR47630:SF4">
    <property type="entry name" value="NUCLEAR HORMONE RECEPTOR FAMILY MEMBER NHR-62"/>
    <property type="match status" value="1"/>
</dbReference>
<dbReference type="CDD" id="cd06960">
    <property type="entry name" value="NR_DBD_HNF4A"/>
    <property type="match status" value="1"/>
</dbReference>
<protein>
    <recommendedName>
        <fullName evidence="17">Nuclear receptor</fullName>
    </recommendedName>
</protein>
<dbReference type="InterPro" id="IPR035500">
    <property type="entry name" value="NHR-like_dom_sf"/>
</dbReference>
<keyword evidence="7" id="KW-0238">DNA-binding</keyword>
<evidence type="ECO:0000256" key="7">
    <source>
        <dbReference type="ARBA" id="ARBA00023125"/>
    </source>
</evidence>
<dbReference type="GO" id="GO:0005634">
    <property type="term" value="C:nucleus"/>
    <property type="evidence" value="ECO:0007669"/>
    <property type="project" value="UniProtKB-SubCell"/>
</dbReference>
<dbReference type="EMBL" id="BTSX01000002">
    <property type="protein sequence ID" value="GMS83633.1"/>
    <property type="molecule type" value="Genomic_DNA"/>
</dbReference>
<evidence type="ECO:0000256" key="10">
    <source>
        <dbReference type="ARBA" id="ARBA00023242"/>
    </source>
</evidence>
<feature type="domain" description="NR LBD" evidence="13">
    <location>
        <begin position="128"/>
        <end position="409"/>
    </location>
</feature>
<keyword evidence="6" id="KW-0805">Transcription regulation</keyword>
<dbReference type="InterPro" id="IPR013088">
    <property type="entry name" value="Znf_NHR/GATA"/>
</dbReference>
<comment type="subcellular location">
    <subcellularLocation>
        <location evidence="1">Nucleus</location>
    </subcellularLocation>
</comment>
<dbReference type="EMBL" id="BTSX01000058">
    <property type="protein sequence ID" value="GMT08308.1"/>
    <property type="molecule type" value="Genomic_DNA"/>
</dbReference>
<accession>A0AAV5SNF6</accession>
<dbReference type="PANTHER" id="PTHR47630">
    <property type="entry name" value="NUCLEAR HORMONE RECEPTOR FAMILY-RELATED-RELATED"/>
    <property type="match status" value="1"/>
</dbReference>
<dbReference type="SMART" id="SM00399">
    <property type="entry name" value="ZnF_C4"/>
    <property type="match status" value="1"/>
</dbReference>
<gene>
    <name evidence="15" type="ORF">PENTCL1PPCAC_30482</name>
    <name evidence="14" type="ORF">PENTCL1PPCAC_5808</name>
</gene>
<evidence type="ECO:0000256" key="2">
    <source>
        <dbReference type="ARBA" id="ARBA00005993"/>
    </source>
</evidence>
<feature type="non-terminal residue" evidence="14">
    <location>
        <position position="1"/>
    </location>
</feature>
<dbReference type="AlphaFoldDB" id="A0AAV5SNF6"/>
<evidence type="ECO:0008006" key="17">
    <source>
        <dbReference type="Google" id="ProtNLM"/>
    </source>
</evidence>
<evidence type="ECO:0000256" key="8">
    <source>
        <dbReference type="ARBA" id="ARBA00023163"/>
    </source>
</evidence>
<evidence type="ECO:0000256" key="4">
    <source>
        <dbReference type="ARBA" id="ARBA00022771"/>
    </source>
</evidence>
<dbReference type="Gene3D" id="1.10.565.10">
    <property type="entry name" value="Retinoid X Receptor"/>
    <property type="match status" value="1"/>
</dbReference>
<dbReference type="Gene3D" id="3.30.50.10">
    <property type="entry name" value="Erythroid Transcription Factor GATA-1, subunit A"/>
    <property type="match status" value="1"/>
</dbReference>
<dbReference type="SUPFAM" id="SSF57716">
    <property type="entry name" value="Glucocorticoid receptor-like (DNA-binding domain)"/>
    <property type="match status" value="1"/>
</dbReference>
<dbReference type="InterPro" id="IPR000536">
    <property type="entry name" value="Nucl_hrmn_rcpt_lig-bd"/>
</dbReference>
<evidence type="ECO:0000256" key="3">
    <source>
        <dbReference type="ARBA" id="ARBA00022723"/>
    </source>
</evidence>
<evidence type="ECO:0000313" key="16">
    <source>
        <dbReference type="Proteomes" id="UP001432027"/>
    </source>
</evidence>
<reference evidence="14" key="1">
    <citation type="submission" date="2023-10" db="EMBL/GenBank/DDBJ databases">
        <title>Genome assembly of Pristionchus species.</title>
        <authorList>
            <person name="Yoshida K."/>
            <person name="Sommer R.J."/>
        </authorList>
    </citation>
    <scope>NUCLEOTIDE SEQUENCE</scope>
    <source>
        <strain evidence="14">RS0144</strain>
    </source>
</reference>
<keyword evidence="9" id="KW-0675">Receptor</keyword>
<evidence type="ECO:0000256" key="1">
    <source>
        <dbReference type="ARBA" id="ARBA00004123"/>
    </source>
</evidence>
<dbReference type="GO" id="GO:0003700">
    <property type="term" value="F:DNA-binding transcription factor activity"/>
    <property type="evidence" value="ECO:0007669"/>
    <property type="project" value="InterPro"/>
</dbReference>
<name>A0AAV5SNF6_9BILA</name>
<organism evidence="14 16">
    <name type="scientific">Pristionchus entomophagus</name>
    <dbReference type="NCBI Taxonomy" id="358040"/>
    <lineage>
        <taxon>Eukaryota</taxon>
        <taxon>Metazoa</taxon>
        <taxon>Ecdysozoa</taxon>
        <taxon>Nematoda</taxon>
        <taxon>Chromadorea</taxon>
        <taxon>Rhabditida</taxon>
        <taxon>Rhabditina</taxon>
        <taxon>Diplogasteromorpha</taxon>
        <taxon>Diplogasteroidea</taxon>
        <taxon>Neodiplogasteridae</taxon>
        <taxon>Pristionchus</taxon>
    </lineage>
</organism>
<dbReference type="InterPro" id="IPR001628">
    <property type="entry name" value="Znf_hrmn_rcpt"/>
</dbReference>
<dbReference type="InterPro" id="IPR049636">
    <property type="entry name" value="HNF4-like_DBD"/>
</dbReference>
<keyword evidence="10" id="KW-0539">Nucleus</keyword>